<sequence length="186" mass="21294">MKRDQMYSTRDWTDLPLLSSIADRLGLIELLRFRAVSKDWYAASWFASAEIEALPDRKPWFFGAECLASSDGWVLLFREGSMFFFCPMSRAMIDIPVTFPHTVIPKNIAILSAPPTSKDCIVGVISRPGTMIELHAIRRGASCWTKHELEFRLPLYAAYQERTIVRTENNRVFKETGGWFIPGSIR</sequence>
<gene>
    <name evidence="2" type="ORF">F3Y22_tig00006613pilonHSYRG00058</name>
</gene>
<name>A0A6A3CBN3_HIBSY</name>
<dbReference type="AlphaFoldDB" id="A0A6A3CBN3"/>
<evidence type="ECO:0000259" key="1">
    <source>
        <dbReference type="Pfam" id="PF03478"/>
    </source>
</evidence>
<dbReference type="Proteomes" id="UP000436088">
    <property type="component" value="Unassembled WGS sequence"/>
</dbReference>
<dbReference type="InterPro" id="IPR050942">
    <property type="entry name" value="F-box_BR-signaling"/>
</dbReference>
<protein>
    <submittedName>
        <fullName evidence="2">NAD(P)-binding Rossmann-fold superfamily protein, putative isoform 1</fullName>
    </submittedName>
</protein>
<organism evidence="2 3">
    <name type="scientific">Hibiscus syriacus</name>
    <name type="common">Rose of Sharon</name>
    <dbReference type="NCBI Taxonomy" id="106335"/>
    <lineage>
        <taxon>Eukaryota</taxon>
        <taxon>Viridiplantae</taxon>
        <taxon>Streptophyta</taxon>
        <taxon>Embryophyta</taxon>
        <taxon>Tracheophyta</taxon>
        <taxon>Spermatophyta</taxon>
        <taxon>Magnoliopsida</taxon>
        <taxon>eudicotyledons</taxon>
        <taxon>Gunneridae</taxon>
        <taxon>Pentapetalae</taxon>
        <taxon>rosids</taxon>
        <taxon>malvids</taxon>
        <taxon>Malvales</taxon>
        <taxon>Malvaceae</taxon>
        <taxon>Malvoideae</taxon>
        <taxon>Hibiscus</taxon>
    </lineage>
</organism>
<evidence type="ECO:0000313" key="3">
    <source>
        <dbReference type="Proteomes" id="UP000436088"/>
    </source>
</evidence>
<accession>A0A6A3CBN3</accession>
<dbReference type="EMBL" id="VEPZ02000352">
    <property type="protein sequence ID" value="KAE8726573.1"/>
    <property type="molecule type" value="Genomic_DNA"/>
</dbReference>
<reference evidence="2" key="1">
    <citation type="submission" date="2019-09" db="EMBL/GenBank/DDBJ databases">
        <title>Draft genome information of white flower Hibiscus syriacus.</title>
        <authorList>
            <person name="Kim Y.-M."/>
        </authorList>
    </citation>
    <scope>NUCLEOTIDE SEQUENCE [LARGE SCALE GENOMIC DNA]</scope>
    <source>
        <strain evidence="2">YM2019G1</strain>
    </source>
</reference>
<evidence type="ECO:0000313" key="2">
    <source>
        <dbReference type="EMBL" id="KAE8726573.1"/>
    </source>
</evidence>
<dbReference type="InterPro" id="IPR005174">
    <property type="entry name" value="KIB1-4_b-propeller"/>
</dbReference>
<keyword evidence="3" id="KW-1185">Reference proteome</keyword>
<dbReference type="PANTHER" id="PTHR44259:SF15">
    <property type="entry name" value="F-BOX PROTEIN KIB2-RELATED"/>
    <property type="match status" value="1"/>
</dbReference>
<dbReference type="Pfam" id="PF03478">
    <property type="entry name" value="Beta-prop_KIB1-4"/>
    <property type="match status" value="1"/>
</dbReference>
<comment type="caution">
    <text evidence="2">The sequence shown here is derived from an EMBL/GenBank/DDBJ whole genome shotgun (WGS) entry which is preliminary data.</text>
</comment>
<proteinExistence type="predicted"/>
<feature type="domain" description="KIB1-4 beta-propeller" evidence="1">
    <location>
        <begin position="60"/>
        <end position="149"/>
    </location>
</feature>
<dbReference type="PANTHER" id="PTHR44259">
    <property type="entry name" value="OS07G0183000 PROTEIN-RELATED"/>
    <property type="match status" value="1"/>
</dbReference>